<protein>
    <submittedName>
        <fullName evidence="1">Uncharacterized protein</fullName>
    </submittedName>
</protein>
<gene>
    <name evidence="1" type="ORF">Cni_G19416</name>
</gene>
<sequence>MDHSSRQWSWNYDDELRQPSLDYTEFRDYQDWHTLEDDIVQRKQPRLELAETEISELHDDEIFPSFIPWSSNFEHKYHRSHMLIKTDYLDSYESSPCYYRDQSLVSYAKPKLLNLFDPRSPGCPSTFPLLEWKDKEETEFDHASDYLAPTDIDHVSQNLCGASTTLYETKDRYGSDDVFNSLLRDNCETMLQDAISGCLDVSPPNWKTLLN</sequence>
<dbReference type="EMBL" id="CP136895">
    <property type="protein sequence ID" value="WOL10657.1"/>
    <property type="molecule type" value="Genomic_DNA"/>
</dbReference>
<reference evidence="1 2" key="1">
    <citation type="submission" date="2023-10" db="EMBL/GenBank/DDBJ databases">
        <title>Chromosome-scale genome assembly provides insights into flower coloration mechanisms of Canna indica.</title>
        <authorList>
            <person name="Li C."/>
        </authorList>
    </citation>
    <scope>NUCLEOTIDE SEQUENCE [LARGE SCALE GENOMIC DNA]</scope>
    <source>
        <tissue evidence="1">Flower</tissue>
    </source>
</reference>
<name>A0AAQ3KN50_9LILI</name>
<proteinExistence type="predicted"/>
<organism evidence="1 2">
    <name type="scientific">Canna indica</name>
    <name type="common">Indian-shot</name>
    <dbReference type="NCBI Taxonomy" id="4628"/>
    <lineage>
        <taxon>Eukaryota</taxon>
        <taxon>Viridiplantae</taxon>
        <taxon>Streptophyta</taxon>
        <taxon>Embryophyta</taxon>
        <taxon>Tracheophyta</taxon>
        <taxon>Spermatophyta</taxon>
        <taxon>Magnoliopsida</taxon>
        <taxon>Liliopsida</taxon>
        <taxon>Zingiberales</taxon>
        <taxon>Cannaceae</taxon>
        <taxon>Canna</taxon>
    </lineage>
</organism>
<dbReference type="Proteomes" id="UP001327560">
    <property type="component" value="Chromosome 6"/>
</dbReference>
<evidence type="ECO:0000313" key="1">
    <source>
        <dbReference type="EMBL" id="WOL10657.1"/>
    </source>
</evidence>
<keyword evidence="2" id="KW-1185">Reference proteome</keyword>
<accession>A0AAQ3KN50</accession>
<evidence type="ECO:0000313" key="2">
    <source>
        <dbReference type="Proteomes" id="UP001327560"/>
    </source>
</evidence>
<dbReference type="AlphaFoldDB" id="A0AAQ3KN50"/>